<evidence type="ECO:0000313" key="2">
    <source>
        <dbReference type="EMBL" id="TKR61086.1"/>
    </source>
</evidence>
<dbReference type="Proteomes" id="UP000298663">
    <property type="component" value="Unassembled WGS sequence"/>
</dbReference>
<feature type="compositionally biased region" description="Polar residues" evidence="1">
    <location>
        <begin position="18"/>
        <end position="35"/>
    </location>
</feature>
<feature type="compositionally biased region" description="Low complexity" evidence="1">
    <location>
        <begin position="53"/>
        <end position="94"/>
    </location>
</feature>
<proteinExistence type="predicted"/>
<comment type="caution">
    <text evidence="2">The sequence shown here is derived from an EMBL/GenBank/DDBJ whole genome shotgun (WGS) entry which is preliminary data.</text>
</comment>
<feature type="region of interest" description="Disordered" evidence="1">
    <location>
        <begin position="1"/>
        <end position="94"/>
    </location>
</feature>
<dbReference type="EMBL" id="AZBU02000011">
    <property type="protein sequence ID" value="TKR61086.1"/>
    <property type="molecule type" value="Genomic_DNA"/>
</dbReference>
<accession>A0A4U5LXV7</accession>
<dbReference type="AlphaFoldDB" id="A0A4U5LXV7"/>
<gene>
    <name evidence="2" type="ORF">L596_028246</name>
</gene>
<organism evidence="2 3">
    <name type="scientific">Steinernema carpocapsae</name>
    <name type="common">Entomopathogenic nematode</name>
    <dbReference type="NCBI Taxonomy" id="34508"/>
    <lineage>
        <taxon>Eukaryota</taxon>
        <taxon>Metazoa</taxon>
        <taxon>Ecdysozoa</taxon>
        <taxon>Nematoda</taxon>
        <taxon>Chromadorea</taxon>
        <taxon>Rhabditida</taxon>
        <taxon>Tylenchina</taxon>
        <taxon>Panagrolaimomorpha</taxon>
        <taxon>Strongyloidoidea</taxon>
        <taxon>Steinernematidae</taxon>
        <taxon>Steinernema</taxon>
    </lineage>
</organism>
<evidence type="ECO:0000313" key="3">
    <source>
        <dbReference type="Proteomes" id="UP000298663"/>
    </source>
</evidence>
<evidence type="ECO:0000256" key="1">
    <source>
        <dbReference type="SAM" id="MobiDB-lite"/>
    </source>
</evidence>
<reference evidence="2 3" key="2">
    <citation type="journal article" date="2019" name="G3 (Bethesda)">
        <title>Hybrid Assembly of the Genome of the Entomopathogenic Nematode Steinernema carpocapsae Identifies the X-Chromosome.</title>
        <authorList>
            <person name="Serra L."/>
            <person name="Macchietto M."/>
            <person name="Macias-Munoz A."/>
            <person name="McGill C.J."/>
            <person name="Rodriguez I.M."/>
            <person name="Rodriguez B."/>
            <person name="Murad R."/>
            <person name="Mortazavi A."/>
        </authorList>
    </citation>
    <scope>NUCLEOTIDE SEQUENCE [LARGE SCALE GENOMIC DNA]</scope>
    <source>
        <strain evidence="2 3">ALL</strain>
    </source>
</reference>
<sequence length="94" mass="9963">MELSLDRASFGKRWPSPNALTSASEARFTWSPTTKLPSLPNPESAAPPPTAPTWPRLSTLRSSTSTATTPRNSSAPLALLLPTARSSARTSLST</sequence>
<name>A0A4U5LXV7_STECR</name>
<protein>
    <submittedName>
        <fullName evidence="2">Uncharacterized protein</fullName>
    </submittedName>
</protein>
<keyword evidence="3" id="KW-1185">Reference proteome</keyword>
<reference evidence="2 3" key="1">
    <citation type="journal article" date="2015" name="Genome Biol.">
        <title>Comparative genomics of Steinernema reveals deeply conserved gene regulatory networks.</title>
        <authorList>
            <person name="Dillman A.R."/>
            <person name="Macchietto M."/>
            <person name="Porter C.F."/>
            <person name="Rogers A."/>
            <person name="Williams B."/>
            <person name="Antoshechkin I."/>
            <person name="Lee M.M."/>
            <person name="Goodwin Z."/>
            <person name="Lu X."/>
            <person name="Lewis E.E."/>
            <person name="Goodrich-Blair H."/>
            <person name="Stock S.P."/>
            <person name="Adams B.J."/>
            <person name="Sternberg P.W."/>
            <person name="Mortazavi A."/>
        </authorList>
    </citation>
    <scope>NUCLEOTIDE SEQUENCE [LARGE SCALE GENOMIC DNA]</scope>
    <source>
        <strain evidence="2 3">ALL</strain>
    </source>
</reference>